<dbReference type="AlphaFoldDB" id="A0A2U2NAN8"/>
<protein>
    <recommendedName>
        <fullName evidence="7">RNA polymerase sigma-70 region 2 domain-containing protein</fullName>
    </recommendedName>
</protein>
<evidence type="ECO:0000256" key="1">
    <source>
        <dbReference type="ARBA" id="ARBA00010641"/>
    </source>
</evidence>
<organism evidence="8 9">
    <name type="scientific">Bifidobacterium callitrichidarum</name>
    <dbReference type="NCBI Taxonomy" id="2052941"/>
    <lineage>
        <taxon>Bacteria</taxon>
        <taxon>Bacillati</taxon>
        <taxon>Actinomycetota</taxon>
        <taxon>Actinomycetes</taxon>
        <taxon>Bifidobacteriales</taxon>
        <taxon>Bifidobacteriaceae</taxon>
        <taxon>Bifidobacterium</taxon>
    </lineage>
</organism>
<evidence type="ECO:0000256" key="2">
    <source>
        <dbReference type="ARBA" id="ARBA00023015"/>
    </source>
</evidence>
<comment type="similarity">
    <text evidence="1">Belongs to the sigma-70 factor family. ECF subfamily.</text>
</comment>
<dbReference type="PANTHER" id="PTHR43133:SF8">
    <property type="entry name" value="RNA POLYMERASE SIGMA FACTOR HI_1459-RELATED"/>
    <property type="match status" value="1"/>
</dbReference>
<dbReference type="Gene3D" id="1.10.1740.10">
    <property type="match status" value="1"/>
</dbReference>
<dbReference type="Proteomes" id="UP000245876">
    <property type="component" value="Unassembled WGS sequence"/>
</dbReference>
<dbReference type="InterPro" id="IPR007627">
    <property type="entry name" value="RNA_pol_sigma70_r2"/>
</dbReference>
<keyword evidence="3" id="KW-0731">Sigma factor</keyword>
<evidence type="ECO:0000256" key="3">
    <source>
        <dbReference type="ARBA" id="ARBA00023082"/>
    </source>
</evidence>
<dbReference type="GO" id="GO:0016987">
    <property type="term" value="F:sigma factor activity"/>
    <property type="evidence" value="ECO:0007669"/>
    <property type="project" value="UniProtKB-KW"/>
</dbReference>
<dbReference type="PANTHER" id="PTHR43133">
    <property type="entry name" value="RNA POLYMERASE ECF-TYPE SIGMA FACTO"/>
    <property type="match status" value="1"/>
</dbReference>
<dbReference type="GO" id="GO:0003677">
    <property type="term" value="F:DNA binding"/>
    <property type="evidence" value="ECO:0007669"/>
    <property type="project" value="UniProtKB-KW"/>
</dbReference>
<evidence type="ECO:0000256" key="4">
    <source>
        <dbReference type="ARBA" id="ARBA00023125"/>
    </source>
</evidence>
<dbReference type="InterPro" id="IPR013325">
    <property type="entry name" value="RNA_pol_sigma_r2"/>
</dbReference>
<dbReference type="InterPro" id="IPR036388">
    <property type="entry name" value="WH-like_DNA-bd_sf"/>
</dbReference>
<keyword evidence="4" id="KW-0238">DNA-binding</keyword>
<dbReference type="EMBL" id="QFFM01000008">
    <property type="protein sequence ID" value="PWG66173.1"/>
    <property type="molecule type" value="Genomic_DNA"/>
</dbReference>
<accession>A0A2U2NAN8</accession>
<dbReference type="RefSeq" id="WP_109056790.1">
    <property type="nucleotide sequence ID" value="NZ_QFFM01000008.1"/>
</dbReference>
<dbReference type="InterPro" id="IPR013324">
    <property type="entry name" value="RNA_pol_sigma_r3/r4-like"/>
</dbReference>
<keyword evidence="5" id="KW-0804">Transcription</keyword>
<evidence type="ECO:0000313" key="9">
    <source>
        <dbReference type="Proteomes" id="UP000245876"/>
    </source>
</evidence>
<sequence>MGWFTAARRGGSRRNGTPAGTSDAADARANAHVTPADTARPAGVTGAADARTEIPVGTDEAAEIRAATDRRLIRAIVRHGSQEAADQLVRAYFDDVCALIWRTTGDRDHALDLTQETMIAVLRALPTYDPGKASVRTWMYAIASRKVIDARRAHRVTTTPLDPQPSIGGGDTVGNAIASGAAKPVAGAGQARDPAESQADADLLARIETFVSRFDAGTQEIFHLHTAAGLTFPQIAQARGERTEAVKARYYRLIQAIRKEFGDERAD</sequence>
<feature type="domain" description="RNA polymerase sigma-70 region 2" evidence="7">
    <location>
        <begin position="88"/>
        <end position="155"/>
    </location>
</feature>
<reference evidence="8 9" key="1">
    <citation type="journal article" date="2018" name="Int. J. Syst. Evol. Microbiol.">
        <title>Bifidobacterium callitrichidarum sp. nov. from the faeces of the emperor tamarin (Saguinus imperator).</title>
        <authorList>
            <person name="Modesto M."/>
            <person name="Michelini S."/>
            <person name="Sansosti M.C."/>
            <person name="De Filippo C."/>
            <person name="Cavalieri D."/>
            <person name="Qvirist L."/>
            <person name="Andlid T."/>
            <person name="Spiezio C."/>
            <person name="Sandri C."/>
            <person name="Pascarelli S."/>
            <person name="Sgorbati B."/>
            <person name="Mattarelli P."/>
        </authorList>
    </citation>
    <scope>NUCLEOTIDE SEQUENCE [LARGE SCALE GENOMIC DNA]</scope>
    <source>
        <strain evidence="8 9">TRI 5</strain>
    </source>
</reference>
<feature type="region of interest" description="Disordered" evidence="6">
    <location>
        <begin position="1"/>
        <end position="47"/>
    </location>
</feature>
<evidence type="ECO:0000256" key="6">
    <source>
        <dbReference type="SAM" id="MobiDB-lite"/>
    </source>
</evidence>
<keyword evidence="9" id="KW-1185">Reference proteome</keyword>
<proteinExistence type="inferred from homology"/>
<gene>
    <name evidence="8" type="ORF">DF196_05010</name>
</gene>
<dbReference type="NCBIfam" id="TIGR02937">
    <property type="entry name" value="sigma70-ECF"/>
    <property type="match status" value="1"/>
</dbReference>
<evidence type="ECO:0000256" key="5">
    <source>
        <dbReference type="ARBA" id="ARBA00023163"/>
    </source>
</evidence>
<dbReference type="InterPro" id="IPR039425">
    <property type="entry name" value="RNA_pol_sigma-70-like"/>
</dbReference>
<dbReference type="SUPFAM" id="SSF88659">
    <property type="entry name" value="Sigma3 and sigma4 domains of RNA polymerase sigma factors"/>
    <property type="match status" value="1"/>
</dbReference>
<evidence type="ECO:0000313" key="8">
    <source>
        <dbReference type="EMBL" id="PWG66173.1"/>
    </source>
</evidence>
<name>A0A2U2NAN8_9BIFI</name>
<dbReference type="InterPro" id="IPR014284">
    <property type="entry name" value="RNA_pol_sigma-70_dom"/>
</dbReference>
<dbReference type="SUPFAM" id="SSF88946">
    <property type="entry name" value="Sigma2 domain of RNA polymerase sigma factors"/>
    <property type="match status" value="1"/>
</dbReference>
<dbReference type="Pfam" id="PF04542">
    <property type="entry name" value="Sigma70_r2"/>
    <property type="match status" value="1"/>
</dbReference>
<dbReference type="GO" id="GO:0006352">
    <property type="term" value="P:DNA-templated transcription initiation"/>
    <property type="evidence" value="ECO:0007669"/>
    <property type="project" value="InterPro"/>
</dbReference>
<keyword evidence="2" id="KW-0805">Transcription regulation</keyword>
<dbReference type="Gene3D" id="1.10.10.10">
    <property type="entry name" value="Winged helix-like DNA-binding domain superfamily/Winged helix DNA-binding domain"/>
    <property type="match status" value="1"/>
</dbReference>
<evidence type="ECO:0000259" key="7">
    <source>
        <dbReference type="Pfam" id="PF04542"/>
    </source>
</evidence>
<comment type="caution">
    <text evidence="8">The sequence shown here is derived from an EMBL/GenBank/DDBJ whole genome shotgun (WGS) entry which is preliminary data.</text>
</comment>